<feature type="domain" description="NADH-quinone oxidoreductase subunit D" evidence="6">
    <location>
        <begin position="121"/>
        <end position="282"/>
    </location>
</feature>
<evidence type="ECO:0000259" key="6">
    <source>
        <dbReference type="Pfam" id="PF00346"/>
    </source>
</evidence>
<dbReference type="InterPro" id="IPR029014">
    <property type="entry name" value="NiFe-Hase_large"/>
</dbReference>
<dbReference type="eggNOG" id="arCOG01548">
    <property type="taxonomic scope" value="Archaea"/>
</dbReference>
<protein>
    <submittedName>
        <fullName evidence="7">NADH dehydrogenase (Quinone)</fullName>
        <ecNumber evidence="7">1.6.99.5</ecNumber>
    </submittedName>
</protein>
<dbReference type="Proteomes" id="UP000002376">
    <property type="component" value="Chromosome"/>
</dbReference>
<evidence type="ECO:0000256" key="2">
    <source>
        <dbReference type="ARBA" id="ARBA00022448"/>
    </source>
</evidence>
<evidence type="ECO:0000256" key="3">
    <source>
        <dbReference type="ARBA" id="ARBA00022967"/>
    </source>
</evidence>
<dbReference type="InterPro" id="IPR014029">
    <property type="entry name" value="NADH_UbQ_OxRdtase_49kDa_CS"/>
</dbReference>
<dbReference type="SUPFAM" id="SSF56762">
    <property type="entry name" value="HydB/Nqo4-like"/>
    <property type="match status" value="1"/>
</dbReference>
<dbReference type="HOGENOM" id="CLU_015134_1_2_2"/>
<sequence length="367" mass="41528">MGDREYQVVYFGPQHPGAPGNIAYKLWLDGDRVVKAEVIPGFLHRGFEKMMENRTWEMNVAMSYRFCVEDPDHLEIAYSLAVEDIYRVEIPENAKWLRMIQAEMGRIASHLFWSHFIGGSVGLRTPAYWAVVAREEILKWFARVSGHRVYHNFSVPGGIRYAVPENFKEDTMRVVDFVEEKALDVEEAFLGNNVFKARLKGVGKLTGEEALNLGVTGPVLRASGVKYDLRLKAPYLNYDKVKFEVPVTNSGDSYDRAVVRFKEIHESLSIIKQALEEFKPGEPLRVKLGLTAPIGEGVARVESARGEYMIHIVSQGGRKPYRVRLRSMSMPLLTTVVDHIISKEEVTIADFPVILASLDPCAPDLDR</sequence>
<keyword evidence="3 5" id="KW-1278">Translocase</keyword>
<dbReference type="InterPro" id="IPR001135">
    <property type="entry name" value="NADH_Q_OxRdtase_suD"/>
</dbReference>
<dbReference type="PROSITE" id="PS00535">
    <property type="entry name" value="COMPLEX1_49K"/>
    <property type="match status" value="1"/>
</dbReference>
<dbReference type="GO" id="GO:0048038">
    <property type="term" value="F:quinone binding"/>
    <property type="evidence" value="ECO:0007669"/>
    <property type="project" value="InterPro"/>
</dbReference>
<dbReference type="GO" id="GO:0051287">
    <property type="term" value="F:NAD binding"/>
    <property type="evidence" value="ECO:0007669"/>
    <property type="project" value="InterPro"/>
</dbReference>
<reference key="3">
    <citation type="submission" date="2010-02" db="EMBL/GenBank/DDBJ databases">
        <title>Complete genome sequence of Thermosphaera aggregans type strain (M11TL).</title>
        <authorList>
            <consortium name="US DOE Joint Genome Institute (JGI-PGF)"/>
            <person name="Spring S."/>
            <person name="Lapidus A."/>
            <person name="Munk C."/>
            <person name="Schroeder M."/>
            <person name="Glavina Del Rio T."/>
            <person name="Tice H."/>
            <person name="Copeland A."/>
            <person name="Cheng J.-F."/>
            <person name="Lucas S."/>
            <person name="Chen F."/>
            <person name="Nolan M."/>
            <person name="Bruce D."/>
            <person name="Goodwin L."/>
            <person name="Pitluck S."/>
            <person name="Ivanova N."/>
            <person name="Mavromatis K."/>
            <person name="Ovchinnikova G."/>
            <person name="Pati A."/>
            <person name="Chen A."/>
            <person name="Palaniappan K."/>
            <person name="Land M."/>
            <person name="Hauser L."/>
            <person name="Chang Y.-J."/>
            <person name="Jeffries C.C."/>
            <person name="Brettin T."/>
            <person name="Detter J.C."/>
            <person name="Tapia R."/>
            <person name="Han C."/>
            <person name="Chain P."/>
            <person name="Heimerl T."/>
            <person name="Weik F."/>
            <person name="Goker M."/>
            <person name="Rachel R."/>
            <person name="Bristow J."/>
            <person name="Eisen J.A."/>
            <person name="Markowitz V."/>
            <person name="Hugenholtz P."/>
            <person name="Kyrpides N.C."/>
            <person name="Klenk H.-P."/>
        </authorList>
    </citation>
    <scope>NUCLEOTIDE SEQUENCE</scope>
    <source>
        <strain>DSM 11486</strain>
    </source>
</reference>
<evidence type="ECO:0000256" key="1">
    <source>
        <dbReference type="ARBA" id="ARBA00005769"/>
    </source>
</evidence>
<dbReference type="STRING" id="633148.Tagg_1027"/>
<organism evidence="7 8">
    <name type="scientific">Thermosphaera aggregans (strain DSM 11486 / M11TL)</name>
    <dbReference type="NCBI Taxonomy" id="633148"/>
    <lineage>
        <taxon>Archaea</taxon>
        <taxon>Thermoproteota</taxon>
        <taxon>Thermoprotei</taxon>
        <taxon>Desulfurococcales</taxon>
        <taxon>Desulfurococcaceae</taxon>
        <taxon>Thermosphaera</taxon>
    </lineage>
</organism>
<dbReference type="Pfam" id="PF00346">
    <property type="entry name" value="Complex1_49kDa"/>
    <property type="match status" value="2"/>
</dbReference>
<comment type="similarity">
    <text evidence="1 5">Belongs to the complex I 49 kDa subunit family.</text>
</comment>
<dbReference type="AlphaFoldDB" id="D5U2E7"/>
<keyword evidence="7" id="KW-0560">Oxidoreductase</keyword>
<accession>D5U2E7</accession>
<evidence type="ECO:0000313" key="7">
    <source>
        <dbReference type="EMBL" id="ADG91297.1"/>
    </source>
</evidence>
<feature type="domain" description="NADH-quinone oxidoreductase subunit D" evidence="6">
    <location>
        <begin position="287"/>
        <end position="367"/>
    </location>
</feature>
<proteinExistence type="inferred from homology"/>
<reference evidence="8" key="2">
    <citation type="journal article" date="2010" name="Stand. Genomic Sci.">
        <title>Complete genome sequence of Thermosphaera aggregans type strain (M11TLT).</title>
        <authorList>
            <person name="Spring S."/>
            <person name="Rachel R."/>
            <person name="Lapidus A."/>
            <person name="Davenport K."/>
            <person name="Tice H."/>
            <person name="Copeland A."/>
            <person name="Cheng J.-F."/>
            <person name="Lucas S."/>
            <person name="Chen F."/>
            <person name="Nolan M."/>
            <person name="Bruce D."/>
            <person name="Goodwin L."/>
            <person name="Pitluck S."/>
            <person name="Ivanova N."/>
            <person name="Mavromatis K."/>
            <person name="Ovchinnikova G."/>
            <person name="Pati A."/>
            <person name="Chen A."/>
            <person name="Palaniappan K."/>
            <person name="Land M."/>
            <person name="Hauser L."/>
            <person name="Chang Y.-J."/>
            <person name="Jeffries C.C."/>
            <person name="Brettin T."/>
            <person name="Detter J.C."/>
            <person name="Tapia R."/>
            <person name="Han C."/>
            <person name="Heimerl T."/>
            <person name="Weikl F."/>
            <person name="Brambilla E."/>
            <person name="Goker M."/>
            <person name="Bristow J."/>
            <person name="Eisen J.A."/>
            <person name="Markowitz V."/>
            <person name="Hugenholtz P."/>
            <person name="Kyrpides N.C."/>
            <person name="Klenk H.-P."/>
        </authorList>
    </citation>
    <scope>NUCLEOTIDE SEQUENCE [LARGE SCALE GENOMIC DNA]</scope>
    <source>
        <strain evidence="8">DSM 11486 / M11TL</strain>
    </source>
</reference>
<reference evidence="7 8" key="1">
    <citation type="journal article" date="2010" name="Stand. Genomic Sci.">
        <title>Complete genome sequence of Thermosphaera aggregans type strain (M11TL).</title>
        <authorList>
            <person name="Spring S."/>
            <person name="Rachel R."/>
            <person name="Lapidus A."/>
            <person name="Davenport K."/>
            <person name="Tice H."/>
            <person name="Copeland A."/>
            <person name="Cheng J.F."/>
            <person name="Lucas S."/>
            <person name="Chen F."/>
            <person name="Nolan M."/>
            <person name="Bruce D."/>
            <person name="Goodwin L."/>
            <person name="Pitluck S."/>
            <person name="Ivanova N."/>
            <person name="Mavromatis K."/>
            <person name="Ovchinnikova G."/>
            <person name="Pati A."/>
            <person name="Chen A."/>
            <person name="Palaniappan K."/>
            <person name="Land M."/>
            <person name="Hauser L."/>
            <person name="Chang Y.J."/>
            <person name="Jeffries C.C."/>
            <person name="Brettin T."/>
            <person name="Detter J.C."/>
            <person name="Tapia R."/>
            <person name="Han C."/>
            <person name="Heimerl T."/>
            <person name="Weikl F."/>
            <person name="Brambilla E."/>
            <person name="Goker M."/>
            <person name="Bristow J."/>
            <person name="Eisen J.A."/>
            <person name="Markowitz V."/>
            <person name="Hugenholtz P."/>
            <person name="Kyrpides N.C."/>
            <person name="Klenk H.P."/>
        </authorList>
    </citation>
    <scope>NUCLEOTIDE SEQUENCE [LARGE SCALE GENOMIC DNA]</scope>
    <source>
        <strain evidence="8">DSM 11486 / M11TL</strain>
    </source>
</reference>
<gene>
    <name evidence="7" type="ordered locus">Tagg_1027</name>
</gene>
<dbReference type="PANTHER" id="PTHR11993:SF10">
    <property type="entry name" value="NADH DEHYDROGENASE [UBIQUINONE] IRON-SULFUR PROTEIN 2, MITOCHONDRIAL"/>
    <property type="match status" value="1"/>
</dbReference>
<dbReference type="Gene3D" id="1.10.645.10">
    <property type="entry name" value="Cytochrome-c3 Hydrogenase, chain B"/>
    <property type="match status" value="1"/>
</dbReference>
<keyword evidence="8" id="KW-1185">Reference proteome</keyword>
<dbReference type="PANTHER" id="PTHR11993">
    <property type="entry name" value="NADH-UBIQUINONE OXIDOREDUCTASE 49 KDA SUBUNIT"/>
    <property type="match status" value="1"/>
</dbReference>
<dbReference type="KEGG" id="tag:Tagg_1027"/>
<evidence type="ECO:0000256" key="5">
    <source>
        <dbReference type="RuleBase" id="RU003685"/>
    </source>
</evidence>
<keyword evidence="2 5" id="KW-0813">Transport</keyword>
<dbReference type="InterPro" id="IPR022885">
    <property type="entry name" value="NDH1_su_D/H"/>
</dbReference>
<dbReference type="GO" id="GO:0016651">
    <property type="term" value="F:oxidoreductase activity, acting on NAD(P)H"/>
    <property type="evidence" value="ECO:0007669"/>
    <property type="project" value="InterPro"/>
</dbReference>
<name>D5U2E7_THEAM</name>
<dbReference type="EMBL" id="CP001939">
    <property type="protein sequence ID" value="ADG91297.1"/>
    <property type="molecule type" value="Genomic_DNA"/>
</dbReference>
<dbReference type="EC" id="1.6.99.5" evidence="7"/>
<dbReference type="OrthoDB" id="43567at2157"/>
<evidence type="ECO:0000313" key="8">
    <source>
        <dbReference type="Proteomes" id="UP000002376"/>
    </source>
</evidence>
<evidence type="ECO:0000256" key="4">
    <source>
        <dbReference type="ARBA" id="ARBA00023027"/>
    </source>
</evidence>
<keyword evidence="4 5" id="KW-0520">NAD</keyword>